<evidence type="ECO:0000313" key="4">
    <source>
        <dbReference type="Proteomes" id="UP000242525"/>
    </source>
</evidence>
<protein>
    <submittedName>
        <fullName evidence="3">Uncharacterized protein</fullName>
    </submittedName>
</protein>
<feature type="region of interest" description="Disordered" evidence="1">
    <location>
        <begin position="84"/>
        <end position="107"/>
    </location>
</feature>
<feature type="region of interest" description="Disordered" evidence="1">
    <location>
        <begin position="201"/>
        <end position="221"/>
    </location>
</feature>
<feature type="signal peptide" evidence="2">
    <location>
        <begin position="1"/>
        <end position="17"/>
    </location>
</feature>
<evidence type="ECO:0000256" key="1">
    <source>
        <dbReference type="SAM" id="MobiDB-lite"/>
    </source>
</evidence>
<proteinExistence type="predicted"/>
<feature type="region of interest" description="Disordered" evidence="1">
    <location>
        <begin position="142"/>
        <end position="187"/>
    </location>
</feature>
<gene>
    <name evidence="3" type="ORF">BN980_GECA10s00758g</name>
</gene>
<organism evidence="3 4">
    <name type="scientific">Geotrichum candidum</name>
    <name type="common">Oospora lactis</name>
    <name type="synonym">Dipodascus geotrichum</name>
    <dbReference type="NCBI Taxonomy" id="1173061"/>
    <lineage>
        <taxon>Eukaryota</taxon>
        <taxon>Fungi</taxon>
        <taxon>Dikarya</taxon>
        <taxon>Ascomycota</taxon>
        <taxon>Saccharomycotina</taxon>
        <taxon>Dipodascomycetes</taxon>
        <taxon>Dipodascales</taxon>
        <taxon>Dipodascaceae</taxon>
        <taxon>Geotrichum</taxon>
    </lineage>
</organism>
<keyword evidence="4" id="KW-1185">Reference proteome</keyword>
<dbReference type="EMBL" id="CCBN010000010">
    <property type="protein sequence ID" value="CDO55154.1"/>
    <property type="molecule type" value="Genomic_DNA"/>
</dbReference>
<sequence>MIFSLTRLFFLLSNVTEENMSTKRNILDIYREPSGPSRPPKRSAQDAAISQEEIYEFESEPSLTGAVKPVRPLADTTNIKTYKKKKKKQLTQSFKRRKKEEKTEELAVPASWVQISDSSDSREYEEGDLAVIIDSSENITRLSEGPFATSTPVNETPREDRRSSSNNPISEAVQILDQVKGDQEGRHGKYTGLYMLKQGRPLRDLSEHESVQDTDSDDLLL</sequence>
<name>A0A0J9XE38_GEOCN</name>
<comment type="caution">
    <text evidence="3">The sequence shown here is derived from an EMBL/GenBank/DDBJ whole genome shotgun (WGS) entry which is preliminary data.</text>
</comment>
<keyword evidence="2" id="KW-0732">Signal</keyword>
<evidence type="ECO:0000313" key="3">
    <source>
        <dbReference type="EMBL" id="CDO55154.1"/>
    </source>
</evidence>
<evidence type="ECO:0000256" key="2">
    <source>
        <dbReference type="SAM" id="SignalP"/>
    </source>
</evidence>
<feature type="chain" id="PRO_5005325771" evidence="2">
    <location>
        <begin position="18"/>
        <end position="221"/>
    </location>
</feature>
<dbReference type="Proteomes" id="UP000242525">
    <property type="component" value="Unassembled WGS sequence"/>
</dbReference>
<dbReference type="AlphaFoldDB" id="A0A0J9XE38"/>
<accession>A0A0J9XE38</accession>
<feature type="compositionally biased region" description="Basic and acidic residues" evidence="1">
    <location>
        <begin position="201"/>
        <end position="211"/>
    </location>
</feature>
<feature type="compositionally biased region" description="Basic residues" evidence="1">
    <location>
        <begin position="84"/>
        <end position="99"/>
    </location>
</feature>
<feature type="compositionally biased region" description="Acidic residues" evidence="1">
    <location>
        <begin position="212"/>
        <end position="221"/>
    </location>
</feature>
<reference evidence="3" key="1">
    <citation type="submission" date="2014-03" db="EMBL/GenBank/DDBJ databases">
        <authorList>
            <person name="Casaregola S."/>
        </authorList>
    </citation>
    <scope>NUCLEOTIDE SEQUENCE [LARGE SCALE GENOMIC DNA]</scope>
    <source>
        <strain evidence="3">CLIB 918</strain>
    </source>
</reference>